<dbReference type="Proteomes" id="UP001055712">
    <property type="component" value="Unassembled WGS sequence"/>
</dbReference>
<gene>
    <name evidence="1" type="ORF">D9Q98_002792</name>
</gene>
<reference evidence="1" key="2">
    <citation type="submission" date="2020-11" db="EMBL/GenBank/DDBJ databases">
        <authorList>
            <person name="Cecchin M."/>
            <person name="Marcolungo L."/>
            <person name="Rossato M."/>
            <person name="Girolomoni L."/>
            <person name="Cosentino E."/>
            <person name="Cuine S."/>
            <person name="Li-Beisson Y."/>
            <person name="Delledonne M."/>
            <person name="Ballottari M."/>
        </authorList>
    </citation>
    <scope>NUCLEOTIDE SEQUENCE</scope>
    <source>
        <strain evidence="1">211/11P</strain>
        <tissue evidence="1">Whole cell</tissue>
    </source>
</reference>
<evidence type="ECO:0000313" key="1">
    <source>
        <dbReference type="EMBL" id="KAI3434731.1"/>
    </source>
</evidence>
<reference evidence="1" key="1">
    <citation type="journal article" date="2019" name="Plant J.">
        <title>Chlorella vulgaris genome assembly and annotation reveals the molecular basis for metabolic acclimation to high light conditions.</title>
        <authorList>
            <person name="Cecchin M."/>
            <person name="Marcolungo L."/>
            <person name="Rossato M."/>
            <person name="Girolomoni L."/>
            <person name="Cosentino E."/>
            <person name="Cuine S."/>
            <person name="Li-Beisson Y."/>
            <person name="Delledonne M."/>
            <person name="Ballottari M."/>
        </authorList>
    </citation>
    <scope>NUCLEOTIDE SEQUENCE</scope>
    <source>
        <strain evidence="1">211/11P</strain>
    </source>
</reference>
<comment type="caution">
    <text evidence="1">The sequence shown here is derived from an EMBL/GenBank/DDBJ whole genome shotgun (WGS) entry which is preliminary data.</text>
</comment>
<evidence type="ECO:0000313" key="2">
    <source>
        <dbReference type="Proteomes" id="UP001055712"/>
    </source>
</evidence>
<dbReference type="EMBL" id="SIDB01000003">
    <property type="protein sequence ID" value="KAI3434731.1"/>
    <property type="molecule type" value="Genomic_DNA"/>
</dbReference>
<proteinExistence type="predicted"/>
<protein>
    <submittedName>
        <fullName evidence="1">Uncharacterized protein</fullName>
    </submittedName>
</protein>
<keyword evidence="2" id="KW-1185">Reference proteome</keyword>
<dbReference type="OrthoDB" id="552437at2759"/>
<sequence length="108" mass="11508">MCYFCGIDSVADLTVISSNAQGTIYAIDKAGRDCQTGTCASTTLLKPGVPGYLENCFGEVQLICPNGKALSNVEIAVCTGTNPKTWRCAYKQNAPFTNGPVRNYVAFV</sequence>
<dbReference type="AlphaFoldDB" id="A0A9D4TU76"/>
<organism evidence="1 2">
    <name type="scientific">Chlorella vulgaris</name>
    <name type="common">Green alga</name>
    <dbReference type="NCBI Taxonomy" id="3077"/>
    <lineage>
        <taxon>Eukaryota</taxon>
        <taxon>Viridiplantae</taxon>
        <taxon>Chlorophyta</taxon>
        <taxon>core chlorophytes</taxon>
        <taxon>Trebouxiophyceae</taxon>
        <taxon>Chlorellales</taxon>
        <taxon>Chlorellaceae</taxon>
        <taxon>Chlorella clade</taxon>
        <taxon>Chlorella</taxon>
    </lineage>
</organism>
<accession>A0A9D4TU76</accession>
<name>A0A9D4TU76_CHLVU</name>